<evidence type="ECO:0008006" key="4">
    <source>
        <dbReference type="Google" id="ProtNLM"/>
    </source>
</evidence>
<dbReference type="Proteomes" id="UP000317894">
    <property type="component" value="Unassembled WGS sequence"/>
</dbReference>
<dbReference type="OrthoDB" id="7596847at2"/>
<proteinExistence type="predicted"/>
<name>A0A552UHA8_9SPHN</name>
<protein>
    <recommendedName>
        <fullName evidence="4">DUF4136 domain-containing protein</fullName>
    </recommendedName>
</protein>
<evidence type="ECO:0000313" key="3">
    <source>
        <dbReference type="Proteomes" id="UP000317894"/>
    </source>
</evidence>
<organism evidence="2 3">
    <name type="scientific">Glacieibacterium frigidum</name>
    <dbReference type="NCBI Taxonomy" id="2593303"/>
    <lineage>
        <taxon>Bacteria</taxon>
        <taxon>Pseudomonadati</taxon>
        <taxon>Pseudomonadota</taxon>
        <taxon>Alphaproteobacteria</taxon>
        <taxon>Sphingomonadales</taxon>
        <taxon>Sphingosinicellaceae</taxon>
        <taxon>Glacieibacterium</taxon>
    </lineage>
</organism>
<evidence type="ECO:0000256" key="1">
    <source>
        <dbReference type="SAM" id="SignalP"/>
    </source>
</evidence>
<dbReference type="AlphaFoldDB" id="A0A552UHA8"/>
<reference evidence="2 3" key="1">
    <citation type="submission" date="2019-07" db="EMBL/GenBank/DDBJ databases">
        <title>Novel species isolated from glacier.</title>
        <authorList>
            <person name="Liu Q."/>
            <person name="Xin Y.-H."/>
        </authorList>
    </citation>
    <scope>NUCLEOTIDE SEQUENCE [LARGE SCALE GENOMIC DNA]</scope>
    <source>
        <strain evidence="2 3">LB1R16</strain>
    </source>
</reference>
<keyword evidence="3" id="KW-1185">Reference proteome</keyword>
<sequence length="210" mass="22062">MRVNVALVVALMAVSAPTVAKEKAPVLTALEIQQIQSREFEADFNTVFGALITTLQDNGYTITTSDKSAGIISAAAASKSKMTYNILWGFGSKKRSQSVSAFVEPAREGWTRLRLTIVDGEVKKNLYGGSRSDNDVANLDAAVYSAVFEKIEQVVFVRKALASPPAAPATPYVTSVVAPGSPPVGVPASVPVAVQPVSAPPVTSNLAKPM</sequence>
<dbReference type="EMBL" id="VJWA01000001">
    <property type="protein sequence ID" value="TRW17606.1"/>
    <property type="molecule type" value="Genomic_DNA"/>
</dbReference>
<gene>
    <name evidence="2" type="ORF">FMM06_05510</name>
</gene>
<comment type="caution">
    <text evidence="2">The sequence shown here is derived from an EMBL/GenBank/DDBJ whole genome shotgun (WGS) entry which is preliminary data.</text>
</comment>
<feature type="chain" id="PRO_5021736028" description="DUF4136 domain-containing protein" evidence="1">
    <location>
        <begin position="21"/>
        <end position="210"/>
    </location>
</feature>
<feature type="signal peptide" evidence="1">
    <location>
        <begin position="1"/>
        <end position="20"/>
    </location>
</feature>
<keyword evidence="1" id="KW-0732">Signal</keyword>
<accession>A0A552UHA8</accession>
<dbReference type="RefSeq" id="WP_143555151.1">
    <property type="nucleotide sequence ID" value="NZ_VJWA01000001.1"/>
</dbReference>
<evidence type="ECO:0000313" key="2">
    <source>
        <dbReference type="EMBL" id="TRW17606.1"/>
    </source>
</evidence>